<dbReference type="AlphaFoldDB" id="A0A0L0D071"/>
<protein>
    <submittedName>
        <fullName evidence="1">Uracil-DNA glycosylase</fullName>
    </submittedName>
</protein>
<name>A0A0L0D071_PLAFA</name>
<gene>
    <name evidence="1" type="ORF">PFLG_03108</name>
</gene>
<dbReference type="Proteomes" id="UP000054566">
    <property type="component" value="Unassembled WGS sequence"/>
</dbReference>
<proteinExistence type="predicted"/>
<reference evidence="2" key="2">
    <citation type="submission" date="2015-07" db="EMBL/GenBank/DDBJ databases">
        <title>The genome sequence of Plasmodium falciparum RAJ116.</title>
        <authorList>
            <consortium name="The Broad Institute Genome Sequencing Platform"/>
            <person name="Volkman S.K."/>
            <person name="Neafsey D.E."/>
            <person name="Dash A.P."/>
            <person name="Chitnis C.E."/>
            <person name="Hartl D.L."/>
            <person name="Young S.K."/>
            <person name="Kodira C.D."/>
            <person name="Zeng Q."/>
            <person name="Koehrsen M."/>
            <person name="Godfrey P."/>
            <person name="Alvarado L."/>
            <person name="Berlin A."/>
            <person name="Borenstein D."/>
            <person name="Chen Z."/>
            <person name="Engels R."/>
            <person name="Freedman E."/>
            <person name="Gellesch M."/>
            <person name="Goldberg J."/>
            <person name="Griggs A."/>
            <person name="Gujja S."/>
            <person name="Heiman D."/>
            <person name="Hepburn T."/>
            <person name="Howarth C."/>
            <person name="Jen D."/>
            <person name="Larson L."/>
            <person name="Lewis B."/>
            <person name="Mehta T."/>
            <person name="Park D."/>
            <person name="Pearson M."/>
            <person name="Roberts A."/>
            <person name="Saif S."/>
            <person name="Shea T."/>
            <person name="Shenoy N."/>
            <person name="Sisk P."/>
            <person name="Stolte C."/>
            <person name="Sykes S."/>
            <person name="Walk T."/>
            <person name="White J."/>
            <person name="Yandava C."/>
            <person name="Wirth D.F."/>
            <person name="Nusbaum C."/>
            <person name="Birren B."/>
        </authorList>
    </citation>
    <scope>NUCLEOTIDE SEQUENCE [LARGE SCALE GENOMIC DNA]</scope>
    <source>
        <strain evidence="2">RAJ116</strain>
    </source>
</reference>
<reference evidence="2" key="1">
    <citation type="submission" date="2015-07" db="EMBL/GenBank/DDBJ databases">
        <title>Annotation of Plasmodium falciparum RAJ116.</title>
        <authorList>
            <consortium name="The Broad Institute Genome Sequencing Platform"/>
            <person name="Volkman S.K."/>
            <person name="Neafsey D.E."/>
            <person name="Dash A.P."/>
            <person name="Chitnis C.E."/>
            <person name="Hartl D.L."/>
            <person name="Young S.K."/>
            <person name="Zeng Q."/>
            <person name="Koehrsen M."/>
            <person name="Alvarado L."/>
            <person name="Berlin A."/>
            <person name="Borenstein D."/>
            <person name="Chapman S.B."/>
            <person name="Chen Z."/>
            <person name="Engels R."/>
            <person name="Freedman E."/>
            <person name="Gellesch M."/>
            <person name="Goldberg J."/>
            <person name="Griggs A."/>
            <person name="Gujja S."/>
            <person name="Heilman E.R."/>
            <person name="Heiman D.I."/>
            <person name="Howarth C."/>
            <person name="Jen D."/>
            <person name="Larson L."/>
            <person name="Mehta T."/>
            <person name="Neiman D."/>
            <person name="Park D."/>
            <person name="Pearson M."/>
            <person name="Roberts A."/>
            <person name="Saif S."/>
            <person name="Shea T."/>
            <person name="Shenoy N."/>
            <person name="Sisk P."/>
            <person name="Stolte C."/>
            <person name="Sykes S."/>
            <person name="Walk T."/>
            <person name="White J."/>
            <person name="Yandava C."/>
            <person name="Haas B."/>
            <person name="Henn M.R."/>
            <person name="Nusbaum C."/>
            <person name="Birren B."/>
        </authorList>
    </citation>
    <scope>NUCLEOTIDE SEQUENCE [LARGE SCALE GENOMIC DNA]</scope>
    <source>
        <strain evidence="2">RAJ116</strain>
    </source>
</reference>
<evidence type="ECO:0000313" key="1">
    <source>
        <dbReference type="EMBL" id="KNC38090.1"/>
    </source>
</evidence>
<evidence type="ECO:0000313" key="2">
    <source>
        <dbReference type="Proteomes" id="UP000054566"/>
    </source>
</evidence>
<sequence length="127" mass="14942">MNNPTIQKTIDQFFKVKRKRSILRGEIEKKRKKVFLEEVEEKSLEGSLKEENVNILKTKKLMNNDEDIEKMGTISNISMSTSTIDTEINNNVKQNVCEQGYMGEIKKIMHIEWDELLKDGLKKNYFK</sequence>
<feature type="non-terminal residue" evidence="1">
    <location>
        <position position="127"/>
    </location>
</feature>
<organism evidence="1 2">
    <name type="scientific">Plasmodium falciparum RAJ116</name>
    <dbReference type="NCBI Taxonomy" id="580058"/>
    <lineage>
        <taxon>Eukaryota</taxon>
        <taxon>Sar</taxon>
        <taxon>Alveolata</taxon>
        <taxon>Apicomplexa</taxon>
        <taxon>Aconoidasida</taxon>
        <taxon>Haemosporida</taxon>
        <taxon>Plasmodiidae</taxon>
        <taxon>Plasmodium</taxon>
        <taxon>Plasmodium (Laverania)</taxon>
    </lineage>
</organism>
<accession>A0A0L0D071</accession>
<dbReference type="EMBL" id="GG664876">
    <property type="protein sequence ID" value="KNC38090.1"/>
    <property type="molecule type" value="Genomic_DNA"/>
</dbReference>